<evidence type="ECO:0000313" key="1">
    <source>
        <dbReference type="EMBL" id="BCD40489.1"/>
    </source>
</evidence>
<dbReference type="EMBL" id="LC536682">
    <property type="protein sequence ID" value="BCD40681.1"/>
    <property type="molecule type" value="Genomic_DNA"/>
</dbReference>
<evidence type="ECO:0000313" key="2">
    <source>
        <dbReference type="EMBL" id="BCD40681.1"/>
    </source>
</evidence>
<reference evidence="2" key="2">
    <citation type="submission" date="2020-04" db="EMBL/GenBank/DDBJ databases">
        <title>Complete sequence of Klebsiella pneumonia MyNCGM079 NDM containing plasmid.</title>
        <authorList>
            <person name="Lu Y."/>
            <person name="Tada T."/>
            <person name="Kirikae T."/>
        </authorList>
    </citation>
    <scope>NUCLEOTIDE SEQUENCE</scope>
    <source>
        <strain evidence="2">MyNCGM079</strain>
        <plasmid evidence="2">pMyNCGM079</plasmid>
    </source>
</reference>
<protein>
    <submittedName>
        <fullName evidence="2">Uncharacterized protein</fullName>
    </submittedName>
</protein>
<proteinExistence type="predicted"/>
<dbReference type="AlphaFoldDB" id="A0A6F8Z466"/>
<accession>A0A6F8Z466</accession>
<keyword evidence="2" id="KW-0614">Plasmid</keyword>
<geneLocation type="plasmid" evidence="1">
    <name>pMyNCGM076</name>
</geneLocation>
<dbReference type="EMBL" id="LC536681">
    <property type="protein sequence ID" value="BCD40489.1"/>
    <property type="molecule type" value="Genomic_DNA"/>
</dbReference>
<organism evidence="2">
    <name type="scientific">Klebsiella pneumoniae</name>
    <dbReference type="NCBI Taxonomy" id="573"/>
    <lineage>
        <taxon>Bacteria</taxon>
        <taxon>Pseudomonadati</taxon>
        <taxon>Pseudomonadota</taxon>
        <taxon>Gammaproteobacteria</taxon>
        <taxon>Enterobacterales</taxon>
        <taxon>Enterobacteriaceae</taxon>
        <taxon>Klebsiella/Raoultella group</taxon>
        <taxon>Klebsiella</taxon>
        <taxon>Klebsiella pneumoniae complex</taxon>
    </lineage>
</organism>
<dbReference type="RefSeq" id="WP_181708891.1">
    <property type="nucleotide sequence ID" value="NZ_LC536681.1"/>
</dbReference>
<reference evidence="1" key="1">
    <citation type="submission" date="2020-04" db="EMBL/GenBank/DDBJ databases">
        <title>Complete sequence of Klebsiella pneumonia MyNCGM076 NDM containing plasmid.</title>
        <authorList>
            <person name="Lu Y."/>
            <person name="Tada T."/>
            <person name="Kirikae T."/>
        </authorList>
    </citation>
    <scope>NUCLEOTIDE SEQUENCE</scope>
    <source>
        <strain evidence="1">MyNCGM076</strain>
        <plasmid evidence="1">pMyNCGM076</plasmid>
    </source>
</reference>
<name>A0A6F8Z466_KLEPN</name>
<geneLocation type="plasmid" evidence="2">
    <name>pMyNCGM079</name>
</geneLocation>
<sequence length="65" mass="7323">MSHLNNLKSVMISLAAEHKLPEIYQDDITTDVESLDRFDGLRLVWLLRSCGSVLVPAAYSGEFEQ</sequence>